<reference evidence="2" key="2">
    <citation type="submission" date="2008-07" db="EMBL/GenBank/DDBJ databases">
        <authorList>
            <person name="Genoscope - CEA"/>
        </authorList>
    </citation>
    <scope>NUCLEOTIDE SEQUENCE</scope>
    <source>
        <strain evidence="2">S mat+</strain>
    </source>
</reference>
<reference evidence="3" key="4">
    <citation type="submission" date="2014-09" db="EMBL/GenBank/DDBJ databases">
        <title>Maintaining two mating types: Structure of the mating type locus and its role in heterokaryosis in Podospora anserina.</title>
        <authorList>
            <person name="Grognet P."/>
            <person name="Bidard F."/>
            <person name="Kuchly C."/>
            <person name="Chan Ho Tong L."/>
            <person name="Coppin E."/>
            <person name="Ait Benkhali J."/>
            <person name="Couloux A."/>
            <person name="Wincker P."/>
            <person name="Debuchy R."/>
            <person name="Silar P."/>
        </authorList>
    </citation>
    <scope>NUCLEOTIDE SEQUENCE</scope>
</reference>
<gene>
    <name evidence="2" type="ORF">PODANS_2_8040</name>
</gene>
<protein>
    <submittedName>
        <fullName evidence="3">Heterokaryon incompatibility protein</fullName>
    </submittedName>
    <submittedName>
        <fullName evidence="2">Podospora anserina S mat+ genomic DNA chromosome 2, supercontig 2</fullName>
    </submittedName>
</protein>
<dbReference type="PANTHER" id="PTHR24148:SF73">
    <property type="entry name" value="HET DOMAIN PROTEIN (AFU_ORTHOLOGUE AFUA_8G01020)"/>
    <property type="match status" value="1"/>
</dbReference>
<dbReference type="AlphaFoldDB" id="B2B6K2"/>
<dbReference type="InterPro" id="IPR010730">
    <property type="entry name" value="HET"/>
</dbReference>
<dbReference type="InterPro" id="IPR052895">
    <property type="entry name" value="HetReg/Transcr_Mod"/>
</dbReference>
<dbReference type="GeneID" id="6196165"/>
<proteinExistence type="predicted"/>
<name>B2B6K2_PODAN</name>
<organism evidence="2">
    <name type="scientific">Podospora anserina (strain S / ATCC MYA-4624 / DSM 980 / FGSC 10383)</name>
    <name type="common">Pleurage anserina</name>
    <dbReference type="NCBI Taxonomy" id="515849"/>
    <lineage>
        <taxon>Eukaryota</taxon>
        <taxon>Fungi</taxon>
        <taxon>Dikarya</taxon>
        <taxon>Ascomycota</taxon>
        <taxon>Pezizomycotina</taxon>
        <taxon>Sordariomycetes</taxon>
        <taxon>Sordariomycetidae</taxon>
        <taxon>Sordariales</taxon>
        <taxon>Podosporaceae</taxon>
        <taxon>Podospora</taxon>
        <taxon>Podospora anserina</taxon>
    </lineage>
</organism>
<dbReference type="EMBL" id="CU640366">
    <property type="protein sequence ID" value="CAP73428.1"/>
    <property type="molecule type" value="Genomic_DNA"/>
</dbReference>
<dbReference type="Pfam" id="PF06985">
    <property type="entry name" value="HET"/>
    <property type="match status" value="1"/>
</dbReference>
<dbReference type="eggNOG" id="ENOG502RW00">
    <property type="taxonomic scope" value="Eukaryota"/>
</dbReference>
<evidence type="ECO:0000313" key="3">
    <source>
        <dbReference type="EMBL" id="CDP25830.1"/>
    </source>
</evidence>
<dbReference type="KEGG" id="pan:PODANSg8645"/>
<dbReference type="OrthoDB" id="4558674at2759"/>
<dbReference type="VEuPathDB" id="FungiDB:PODANS_2_8040"/>
<evidence type="ECO:0000259" key="1">
    <source>
        <dbReference type="Pfam" id="PF06985"/>
    </source>
</evidence>
<evidence type="ECO:0000313" key="4">
    <source>
        <dbReference type="Proteomes" id="UP000001197"/>
    </source>
</evidence>
<dbReference type="PANTHER" id="PTHR24148">
    <property type="entry name" value="ANKYRIN REPEAT DOMAIN-CONTAINING PROTEIN 39 HOMOLOG-RELATED"/>
    <property type="match status" value="1"/>
</dbReference>
<dbReference type="RefSeq" id="XP_001911602.1">
    <property type="nucleotide sequence ID" value="XM_001911567.1"/>
</dbReference>
<accession>B2B6K2</accession>
<evidence type="ECO:0000313" key="2">
    <source>
        <dbReference type="EMBL" id="CAP73428.1"/>
    </source>
</evidence>
<keyword evidence="4" id="KW-1185">Reference proteome</keyword>
<sequence length="701" mass="79294">MASQYPYRPLNLPHETRILTVFGGRYNDPLMASISHMSLSEPNDKPYDALSYCWSRGVNLTRTSPMDDVITTAVVGQDESGSEISMSDALPLAEMLDHPVYGQFHLELGGVLPPGPIMIDDTRVMVGGELHRALRTMRLQDGDLRIWVDAVCIDQQNTDERSKHVRVMSEIYAGAETVRVWLGEDSGSYVMPFLNTIYLMTDIVIDIGAPDEMDSLAGALHDVQGRFLRHPRSRELDWDMIAEFFNRSWWHRTWVMQEIAYARQAMLYAGRNAFGWDFFVPVIRVLKSFKLDSLMNGHWGWKAVSIMSNLRDEQQLALDDASYEPCDVLEVLEEMRGFQSTLPVDKIYGVLNLTDHKDKIVVDYNKPPEKVFTELAVSFLEAGTLEILSHCVTISDNKPSNLDLPSWVPDWTRPGYVEPFCIRQLEANACGTSHDEAIYRISPDQKVLHIKGRVLDRIAIIDTVRQIPPPGAARYDRGWKGKSEEFPANASASVQERNDMYKNLDETDTRRSVTSIANIALKPAAEVTVAEHQAQLESLARTFMCNRTRENELPSGEFAKGLELLIALCEDDGEESLRSLVREQVKHQVNCLNAMTLGEGLAYAERLEEGYWMVQGSFSKWCYNRRFFVTEKGRYGWGVEAVQPGDIVAVLYGGDYPFVLREDGIETGKYRIMGDGYLNGFMDGEGMAKEFADGHQEFTIV</sequence>
<reference evidence="2 4" key="1">
    <citation type="journal article" date="2008" name="Genome Biol.">
        <title>The genome sequence of the model ascomycete fungus Podospora anserina.</title>
        <authorList>
            <person name="Espagne E."/>
            <person name="Lespinet O."/>
            <person name="Malagnac F."/>
            <person name="Da Silva C."/>
            <person name="Jaillon O."/>
            <person name="Porcel B.M."/>
            <person name="Couloux A."/>
            <person name="Aury J.-M."/>
            <person name="Segurens B."/>
            <person name="Poulain J."/>
            <person name="Anthouard V."/>
            <person name="Grossetete S."/>
            <person name="Khalili H."/>
            <person name="Coppin E."/>
            <person name="Dequard-Chablat M."/>
            <person name="Picard M."/>
            <person name="Contamine V."/>
            <person name="Arnaise S."/>
            <person name="Bourdais A."/>
            <person name="Berteaux-Lecellier V."/>
            <person name="Gautheret D."/>
            <person name="de Vries R.P."/>
            <person name="Battaglia E."/>
            <person name="Coutinho P.M."/>
            <person name="Danchin E.G.J."/>
            <person name="Henrissat B."/>
            <person name="El Khoury R."/>
            <person name="Sainsard-Chanet A."/>
            <person name="Boivin A."/>
            <person name="Pinan-Lucarre B."/>
            <person name="Sellem C.H."/>
            <person name="Debuchy R."/>
            <person name="Wincker P."/>
            <person name="Weissenbach J."/>
            <person name="Silar P."/>
        </authorList>
    </citation>
    <scope>NUCLEOTIDE SEQUENCE [LARGE SCALE GENOMIC DNA]</scope>
    <source>
        <strain evidence="4">S / ATCC MYA-4624 / DSM 980 / FGSC 10383</strain>
        <strain evidence="2">S mat+</strain>
    </source>
</reference>
<dbReference type="Proteomes" id="UP000001197">
    <property type="component" value="Chromosome 2"/>
</dbReference>
<dbReference type="EMBL" id="FO904937">
    <property type="protein sequence ID" value="CDP25830.1"/>
    <property type="molecule type" value="Genomic_DNA"/>
</dbReference>
<reference evidence="4" key="3">
    <citation type="journal article" date="2014" name="Genetics">
        <title>Maintaining two mating types: Structure of the mating type locus and its role in heterokaryosis in Podospora anserina.</title>
        <authorList>
            <person name="Grognet P."/>
            <person name="Bidard F."/>
            <person name="Kuchly C."/>
            <person name="Tong L.C.H."/>
            <person name="Coppin E."/>
            <person name="Benkhali J.A."/>
            <person name="Couloux A."/>
            <person name="Wincker P."/>
            <person name="Debuchy R."/>
            <person name="Silar P."/>
        </authorList>
    </citation>
    <scope>GENOME REANNOTATION</scope>
    <source>
        <strain evidence="4">S / ATCC MYA-4624 / DSM 980 / FGSC 10383</strain>
    </source>
</reference>
<dbReference type="Pfam" id="PF26639">
    <property type="entry name" value="Het-6_barrel"/>
    <property type="match status" value="1"/>
</dbReference>
<feature type="domain" description="Heterokaryon incompatibility" evidence="1">
    <location>
        <begin position="117"/>
        <end position="258"/>
    </location>
</feature>
<dbReference type="HOGENOM" id="CLU_004184_7_2_1"/>